<organism evidence="2 3">
    <name type="scientific">Oerskovia douganii</name>
    <dbReference type="NCBI Taxonomy" id="2762210"/>
    <lineage>
        <taxon>Bacteria</taxon>
        <taxon>Bacillati</taxon>
        <taxon>Actinomycetota</taxon>
        <taxon>Actinomycetes</taxon>
        <taxon>Micrococcales</taxon>
        <taxon>Cellulomonadaceae</taxon>
        <taxon>Oerskovia</taxon>
    </lineage>
</organism>
<comment type="caution">
    <text evidence="2">The sequence shown here is derived from an EMBL/GenBank/DDBJ whole genome shotgun (WGS) entry which is preliminary data.</text>
</comment>
<dbReference type="Proteomes" id="UP000822993">
    <property type="component" value="Unassembled WGS sequence"/>
</dbReference>
<keyword evidence="3" id="KW-1185">Reference proteome</keyword>
<evidence type="ECO:0000256" key="1">
    <source>
        <dbReference type="ARBA" id="ARBA00043985"/>
    </source>
</evidence>
<evidence type="ECO:0000313" key="3">
    <source>
        <dbReference type="Proteomes" id="UP000822993"/>
    </source>
</evidence>
<name>A0A9D5UE46_9CELL</name>
<reference evidence="2 3" key="1">
    <citation type="submission" date="2020-08" db="EMBL/GenBank/DDBJ databases">
        <title>A Genomic Blueprint of the Chicken Gut Microbiome.</title>
        <authorList>
            <person name="Gilroy R."/>
            <person name="Ravi A."/>
            <person name="Getino M."/>
            <person name="Pursley I."/>
            <person name="Horton D.L."/>
            <person name="Alikhan N.-F."/>
            <person name="Baker D."/>
            <person name="Gharbi K."/>
            <person name="Hall N."/>
            <person name="Watson M."/>
            <person name="Adriaenssens E.M."/>
            <person name="Foster-Nyarko E."/>
            <person name="Jarju S."/>
            <person name="Secka A."/>
            <person name="Antonio M."/>
            <person name="Oren A."/>
            <person name="Chaudhuri R."/>
            <person name="La Ragione R.M."/>
            <person name="Hildebrand F."/>
            <person name="Pallen M.J."/>
        </authorList>
    </citation>
    <scope>NUCLEOTIDE SEQUENCE [LARGE SCALE GENOMIC DNA]</scope>
    <source>
        <strain evidence="2 3">Sa1BUA8</strain>
    </source>
</reference>
<dbReference type="PANTHER" id="PTHR31088:SF6">
    <property type="entry name" value="PHAGE SHOCK PROTEIN A"/>
    <property type="match status" value="1"/>
</dbReference>
<dbReference type="EMBL" id="JACSPN010000002">
    <property type="protein sequence ID" value="MBE7699272.1"/>
    <property type="molecule type" value="Genomic_DNA"/>
</dbReference>
<accession>A0A9D5UE46</accession>
<dbReference type="Pfam" id="PF04012">
    <property type="entry name" value="PspA_IM30"/>
    <property type="match status" value="1"/>
</dbReference>
<proteinExistence type="inferred from homology"/>
<comment type="similarity">
    <text evidence="1">Belongs to the PspA/Vipp/IM30 family.</text>
</comment>
<evidence type="ECO:0000313" key="2">
    <source>
        <dbReference type="EMBL" id="MBE7699272.1"/>
    </source>
</evidence>
<protein>
    <submittedName>
        <fullName evidence="2">PspA/IM30 family protein</fullName>
    </submittedName>
</protein>
<dbReference type="AlphaFoldDB" id="A0A9D5UE46"/>
<dbReference type="InterPro" id="IPR007157">
    <property type="entry name" value="PspA_VIPP1"/>
</dbReference>
<sequence length="265" mass="28381">MAEKQSIFGRITQLAKANINALLDSAEDPQKMLDQLVRDYTNSIADAEQAVAQTIGNLRLAEQDYNEDVAAVREWGDKAAAASARADQYRAAGDTANADKFDNLAKVALQRQISAEGEVRQAEPLITSQRETVEKLKTGLAQMKGKLGELRSKRDSLIARQKSAQAQQTVQGAISSINVLDPTSEISRFEEKVRREEALALGQAEVAASSLDAQFEELETSGENIEVEARLAALKGGGSSPAPQITPTTVTAIDASTQDAPAGGW</sequence>
<dbReference type="PANTHER" id="PTHR31088">
    <property type="entry name" value="MEMBRANE-ASSOCIATED PROTEIN VIPP1, CHLOROPLASTIC"/>
    <property type="match status" value="1"/>
</dbReference>
<dbReference type="RefSeq" id="WP_193718591.1">
    <property type="nucleotide sequence ID" value="NZ_JACSPN010000002.1"/>
</dbReference>
<gene>
    <name evidence="2" type="ORF">H9623_02985</name>
</gene>